<dbReference type="Pfam" id="PF13091">
    <property type="entry name" value="PLDc_2"/>
    <property type="match status" value="1"/>
</dbReference>
<dbReference type="PANTHER" id="PTHR43856">
    <property type="entry name" value="CARDIOLIPIN HYDROLASE"/>
    <property type="match status" value="1"/>
</dbReference>
<dbReference type="InterPro" id="IPR051406">
    <property type="entry name" value="PLD_domain"/>
</dbReference>
<comment type="similarity">
    <text evidence="4">Belongs to the phospholipase D family. MitoPLD/Zucchini subfamily.</text>
</comment>
<evidence type="ECO:0000256" key="5">
    <source>
        <dbReference type="ARBA" id="ARBA00040549"/>
    </source>
</evidence>
<comment type="caution">
    <text evidence="8">The sequence shown here is derived from an EMBL/GenBank/DDBJ whole genome shotgun (WGS) entry which is preliminary data.</text>
</comment>
<dbReference type="PROSITE" id="PS50035">
    <property type="entry name" value="PLD"/>
    <property type="match status" value="1"/>
</dbReference>
<sequence>MSFADILSTCFGGGSSNAASNSPQYNLREAPFLSPDDAAQMPLDTFLERSLISGPSAAQNADAFMAIYKKHLEGGADPNHVFGVIQRNLGQLAANDVDASTTYWACQMLGLLVHAGQGASGYAPPAMPTGSYAQALASGNEKPQSPQKRASYRPPQHKVSDNDIYIRSYFFPSEESFSALINFIGAAKSSLDICVFNITDNDVTRAIADAKHRGVEVRIITDDEQLKCQGNDVERMRDQYGIPFKTDTDTSKFMHSKFAIIDRRAVWSGSYNWTVSARRSNNESAICTNDPNTAQSYSDEFEKLWSQF</sequence>
<evidence type="ECO:0000256" key="3">
    <source>
        <dbReference type="ARBA" id="ARBA00023098"/>
    </source>
</evidence>
<accession>A0A9W7Y3Y5</accession>
<feature type="domain" description="PLD phosphodiesterase" evidence="7">
    <location>
        <begin position="250"/>
        <end position="277"/>
    </location>
</feature>
<dbReference type="Gene3D" id="3.30.870.10">
    <property type="entry name" value="Endonuclease Chain A"/>
    <property type="match status" value="1"/>
</dbReference>
<organism evidence="8 9">
    <name type="scientific">Coemansia erecta</name>
    <dbReference type="NCBI Taxonomy" id="147472"/>
    <lineage>
        <taxon>Eukaryota</taxon>
        <taxon>Fungi</taxon>
        <taxon>Fungi incertae sedis</taxon>
        <taxon>Zoopagomycota</taxon>
        <taxon>Kickxellomycotina</taxon>
        <taxon>Kickxellomycetes</taxon>
        <taxon>Kickxellales</taxon>
        <taxon>Kickxellaceae</taxon>
        <taxon>Coemansia</taxon>
    </lineage>
</organism>
<dbReference type="InterPro" id="IPR001736">
    <property type="entry name" value="PLipase_D/transphosphatidylase"/>
</dbReference>
<evidence type="ECO:0000259" key="7">
    <source>
        <dbReference type="PROSITE" id="PS50035"/>
    </source>
</evidence>
<proteinExistence type="inferred from homology"/>
<dbReference type="InterPro" id="IPR025202">
    <property type="entry name" value="PLD-like_dom"/>
</dbReference>
<keyword evidence="2" id="KW-0442">Lipid degradation</keyword>
<evidence type="ECO:0000313" key="9">
    <source>
        <dbReference type="Proteomes" id="UP001149813"/>
    </source>
</evidence>
<evidence type="ECO:0000256" key="1">
    <source>
        <dbReference type="ARBA" id="ARBA00022801"/>
    </source>
</evidence>
<dbReference type="GO" id="GO:0016891">
    <property type="term" value="F:RNA endonuclease activity producing 5'-phosphomonoesters, hydrolytic mechanism"/>
    <property type="evidence" value="ECO:0007669"/>
    <property type="project" value="TreeGrafter"/>
</dbReference>
<evidence type="ECO:0000256" key="4">
    <source>
        <dbReference type="ARBA" id="ARBA00038012"/>
    </source>
</evidence>
<dbReference type="AlphaFoldDB" id="A0A9W7Y3Y5"/>
<dbReference type="Proteomes" id="UP001149813">
    <property type="component" value="Unassembled WGS sequence"/>
</dbReference>
<keyword evidence="1" id="KW-0378">Hydrolase</keyword>
<feature type="region of interest" description="Disordered" evidence="6">
    <location>
        <begin position="133"/>
        <end position="158"/>
    </location>
</feature>
<protein>
    <recommendedName>
        <fullName evidence="5">Mitochondrial cardiolipin hydrolase</fullName>
    </recommendedName>
</protein>
<dbReference type="GO" id="GO:0005739">
    <property type="term" value="C:mitochondrion"/>
    <property type="evidence" value="ECO:0007669"/>
    <property type="project" value="TreeGrafter"/>
</dbReference>
<dbReference type="OrthoDB" id="5205528at2759"/>
<evidence type="ECO:0000256" key="2">
    <source>
        <dbReference type="ARBA" id="ARBA00022963"/>
    </source>
</evidence>
<reference evidence="8" key="1">
    <citation type="submission" date="2022-07" db="EMBL/GenBank/DDBJ databases">
        <title>Phylogenomic reconstructions and comparative analyses of Kickxellomycotina fungi.</title>
        <authorList>
            <person name="Reynolds N.K."/>
            <person name="Stajich J.E."/>
            <person name="Barry K."/>
            <person name="Grigoriev I.V."/>
            <person name="Crous P."/>
            <person name="Smith M.E."/>
        </authorList>
    </citation>
    <scope>NUCLEOTIDE SEQUENCE</scope>
    <source>
        <strain evidence="8">NBRC 32514</strain>
    </source>
</reference>
<evidence type="ECO:0000256" key="6">
    <source>
        <dbReference type="SAM" id="MobiDB-lite"/>
    </source>
</evidence>
<evidence type="ECO:0000313" key="8">
    <source>
        <dbReference type="EMBL" id="KAJ1723783.1"/>
    </source>
</evidence>
<dbReference type="PANTHER" id="PTHR43856:SF1">
    <property type="entry name" value="MITOCHONDRIAL CARDIOLIPIN HYDROLASE"/>
    <property type="match status" value="1"/>
</dbReference>
<dbReference type="CDD" id="cd09171">
    <property type="entry name" value="PLDc_vPLD6_like"/>
    <property type="match status" value="1"/>
</dbReference>
<gene>
    <name evidence="8" type="ORF">LPJ53_001900</name>
</gene>
<dbReference type="EMBL" id="JANBOJ010000053">
    <property type="protein sequence ID" value="KAJ1723783.1"/>
    <property type="molecule type" value="Genomic_DNA"/>
</dbReference>
<dbReference type="SUPFAM" id="SSF56024">
    <property type="entry name" value="Phospholipase D/nuclease"/>
    <property type="match status" value="1"/>
</dbReference>
<name>A0A9W7Y3Y5_9FUNG</name>
<dbReference type="GO" id="GO:0016042">
    <property type="term" value="P:lipid catabolic process"/>
    <property type="evidence" value="ECO:0007669"/>
    <property type="project" value="UniProtKB-KW"/>
</dbReference>
<keyword evidence="9" id="KW-1185">Reference proteome</keyword>
<keyword evidence="3" id="KW-0443">Lipid metabolism</keyword>